<gene>
    <name evidence="4" type="ORF">AAF712_014254</name>
</gene>
<keyword evidence="3" id="KW-0732">Signal</keyword>
<reference evidence="4 5" key="1">
    <citation type="submission" date="2024-05" db="EMBL/GenBank/DDBJ databases">
        <title>A draft genome resource for the thread blight pathogen Marasmius tenuissimus strain MS-2.</title>
        <authorList>
            <person name="Yulfo-Soto G.E."/>
            <person name="Baruah I.K."/>
            <person name="Amoako-Attah I."/>
            <person name="Bukari Y."/>
            <person name="Meinhardt L.W."/>
            <person name="Bailey B.A."/>
            <person name="Cohen S.P."/>
        </authorList>
    </citation>
    <scope>NUCLEOTIDE SEQUENCE [LARGE SCALE GENOMIC DNA]</scope>
    <source>
        <strain evidence="4 5">MS-2</strain>
    </source>
</reference>
<evidence type="ECO:0000313" key="4">
    <source>
        <dbReference type="EMBL" id="KAL0059040.1"/>
    </source>
</evidence>
<name>A0ABR2ZBI9_9AGAR</name>
<evidence type="ECO:0000313" key="5">
    <source>
        <dbReference type="Proteomes" id="UP001437256"/>
    </source>
</evidence>
<evidence type="ECO:0000256" key="2">
    <source>
        <dbReference type="SAM" id="Phobius"/>
    </source>
</evidence>
<keyword evidence="2" id="KW-0472">Membrane</keyword>
<feature type="region of interest" description="Disordered" evidence="1">
    <location>
        <begin position="144"/>
        <end position="179"/>
    </location>
</feature>
<evidence type="ECO:0000256" key="3">
    <source>
        <dbReference type="SAM" id="SignalP"/>
    </source>
</evidence>
<feature type="transmembrane region" description="Helical" evidence="2">
    <location>
        <begin position="186"/>
        <end position="209"/>
    </location>
</feature>
<evidence type="ECO:0000256" key="1">
    <source>
        <dbReference type="SAM" id="MobiDB-lite"/>
    </source>
</evidence>
<proteinExistence type="predicted"/>
<feature type="compositionally biased region" description="Low complexity" evidence="1">
    <location>
        <begin position="152"/>
        <end position="167"/>
    </location>
</feature>
<feature type="chain" id="PRO_5046774452" evidence="3">
    <location>
        <begin position="21"/>
        <end position="322"/>
    </location>
</feature>
<keyword evidence="2" id="KW-1133">Transmembrane helix</keyword>
<keyword evidence="5" id="KW-1185">Reference proteome</keyword>
<dbReference type="EMBL" id="JBBXMP010000254">
    <property type="protein sequence ID" value="KAL0059040.1"/>
    <property type="molecule type" value="Genomic_DNA"/>
</dbReference>
<dbReference type="Proteomes" id="UP001437256">
    <property type="component" value="Unassembled WGS sequence"/>
</dbReference>
<accession>A0ABR2ZBI9</accession>
<protein>
    <submittedName>
        <fullName evidence="4">Uncharacterized protein</fullName>
    </submittedName>
</protein>
<sequence length="322" mass="34881">MMNTFARIFLLSLFFALSSAFNLSTPDLPSVGQPFNSQYNTSKSDYEGSTTGFIGVVLIAPAIIPCPKGLGEVGFDPKTVVDGYAFVEKPEKQGFLSRNLTFQPEKTGIHILCAYANAPKNTKGRKGLDLGDLSLVSETPPFNVTGLANQKPSTTTSQPTATSSSTAMGDNSWWRNKNRNHNKPDIAPIVGGVVGGVALICILIAVFFYRRFRYQKKLNQFHKEHQLLHQTPPPSILASTLTSPNRYPVYCPSSPPTDLRSPGSPTTIRPASHIPLGFDETMQKSYHFPSVGSSPSSYSVPLPHEPALRAQHGPAMGASNVC</sequence>
<organism evidence="4 5">
    <name type="scientific">Marasmius tenuissimus</name>
    <dbReference type="NCBI Taxonomy" id="585030"/>
    <lineage>
        <taxon>Eukaryota</taxon>
        <taxon>Fungi</taxon>
        <taxon>Dikarya</taxon>
        <taxon>Basidiomycota</taxon>
        <taxon>Agaricomycotina</taxon>
        <taxon>Agaricomycetes</taxon>
        <taxon>Agaricomycetidae</taxon>
        <taxon>Agaricales</taxon>
        <taxon>Marasmiineae</taxon>
        <taxon>Marasmiaceae</taxon>
        <taxon>Marasmius</taxon>
    </lineage>
</organism>
<feature type="signal peptide" evidence="3">
    <location>
        <begin position="1"/>
        <end position="20"/>
    </location>
</feature>
<comment type="caution">
    <text evidence="4">The sequence shown here is derived from an EMBL/GenBank/DDBJ whole genome shotgun (WGS) entry which is preliminary data.</text>
</comment>
<keyword evidence="2" id="KW-0812">Transmembrane</keyword>